<reference evidence="1" key="1">
    <citation type="journal article" date="2023" name="Plant J.">
        <title>The genome of the king protea, Protea cynaroides.</title>
        <authorList>
            <person name="Chang J."/>
            <person name="Duong T.A."/>
            <person name="Schoeman C."/>
            <person name="Ma X."/>
            <person name="Roodt D."/>
            <person name="Barker N."/>
            <person name="Li Z."/>
            <person name="Van de Peer Y."/>
            <person name="Mizrachi E."/>
        </authorList>
    </citation>
    <scope>NUCLEOTIDE SEQUENCE</scope>
    <source>
        <tissue evidence="1">Young leaves</tissue>
    </source>
</reference>
<comment type="caution">
    <text evidence="1">The sequence shown here is derived from an EMBL/GenBank/DDBJ whole genome shotgun (WGS) entry which is preliminary data.</text>
</comment>
<keyword evidence="2" id="KW-1185">Reference proteome</keyword>
<name>A0A9Q0KW94_9MAGN</name>
<proteinExistence type="predicted"/>
<sequence length="102" mass="12051">MVLLAGVKGFVDHERNFESIFNGDGLSITSTFWCWRLQSLMLGLSMASSLRFHKTNVDRFLTASLLALLPLPRYSHFLRSRLRCCNRYFRFRKQSYCRKLPR</sequence>
<organism evidence="1 2">
    <name type="scientific">Protea cynaroides</name>
    <dbReference type="NCBI Taxonomy" id="273540"/>
    <lineage>
        <taxon>Eukaryota</taxon>
        <taxon>Viridiplantae</taxon>
        <taxon>Streptophyta</taxon>
        <taxon>Embryophyta</taxon>
        <taxon>Tracheophyta</taxon>
        <taxon>Spermatophyta</taxon>
        <taxon>Magnoliopsida</taxon>
        <taxon>Proteales</taxon>
        <taxon>Proteaceae</taxon>
        <taxon>Protea</taxon>
    </lineage>
</organism>
<gene>
    <name evidence="1" type="ORF">NE237_008818</name>
</gene>
<dbReference type="Proteomes" id="UP001141806">
    <property type="component" value="Unassembled WGS sequence"/>
</dbReference>
<evidence type="ECO:0000313" key="1">
    <source>
        <dbReference type="EMBL" id="KAJ4978038.1"/>
    </source>
</evidence>
<accession>A0A9Q0KW94</accession>
<dbReference type="AlphaFoldDB" id="A0A9Q0KW94"/>
<evidence type="ECO:0000313" key="2">
    <source>
        <dbReference type="Proteomes" id="UP001141806"/>
    </source>
</evidence>
<protein>
    <submittedName>
        <fullName evidence="1">Uncharacterized protein</fullName>
    </submittedName>
</protein>
<dbReference type="EMBL" id="JAMYWD010000002">
    <property type="protein sequence ID" value="KAJ4978038.1"/>
    <property type="molecule type" value="Genomic_DNA"/>
</dbReference>